<feature type="region of interest" description="Disordered" evidence="1">
    <location>
        <begin position="73"/>
        <end position="94"/>
    </location>
</feature>
<feature type="compositionally biased region" description="Basic and acidic residues" evidence="1">
    <location>
        <begin position="83"/>
        <end position="94"/>
    </location>
</feature>
<dbReference type="RefSeq" id="WP_260045017.1">
    <property type="nucleotide sequence ID" value="NZ_JANZXA010000003.1"/>
</dbReference>
<evidence type="ECO:0000313" key="4">
    <source>
        <dbReference type="Proteomes" id="UP001165583"/>
    </source>
</evidence>
<dbReference type="Proteomes" id="UP001165583">
    <property type="component" value="Unassembled WGS sequence"/>
</dbReference>
<evidence type="ECO:0000256" key="2">
    <source>
        <dbReference type="SAM" id="SignalP"/>
    </source>
</evidence>
<name>A0ABT2I2Z4_9SPHN</name>
<feature type="region of interest" description="Disordered" evidence="1">
    <location>
        <begin position="132"/>
        <end position="153"/>
    </location>
</feature>
<feature type="signal peptide" evidence="2">
    <location>
        <begin position="1"/>
        <end position="21"/>
    </location>
</feature>
<gene>
    <name evidence="3" type="ORF">NZK81_06390</name>
</gene>
<sequence>MSRSWKVLFSIALMGPAPAMAQAVHEPSEEDRAIAERMMSAGGRFTPDNSRNHCLRTIKQGEITVCAPDEDEFRIPSTADSDPNSREALNDGRLHTPDVAGAGIFRGKATAGSMCLVPPCPPEQPYLIDLSSIPEAPAGSDADRIAKGEIRAP</sequence>
<feature type="chain" id="PRO_5045406162" evidence="2">
    <location>
        <begin position="22"/>
        <end position="153"/>
    </location>
</feature>
<keyword evidence="2" id="KW-0732">Signal</keyword>
<protein>
    <submittedName>
        <fullName evidence="3">Uncharacterized protein</fullName>
    </submittedName>
</protein>
<evidence type="ECO:0000256" key="1">
    <source>
        <dbReference type="SAM" id="MobiDB-lite"/>
    </source>
</evidence>
<comment type="caution">
    <text evidence="3">The sequence shown here is derived from an EMBL/GenBank/DDBJ whole genome shotgun (WGS) entry which is preliminary data.</text>
</comment>
<organism evidence="3 4">
    <name type="scientific">Novosphingobium mangrovi</name>
    <name type="common">ex Huang et al. 2023</name>
    <dbReference type="NCBI Taxonomy" id="2976432"/>
    <lineage>
        <taxon>Bacteria</taxon>
        <taxon>Pseudomonadati</taxon>
        <taxon>Pseudomonadota</taxon>
        <taxon>Alphaproteobacteria</taxon>
        <taxon>Sphingomonadales</taxon>
        <taxon>Sphingomonadaceae</taxon>
        <taxon>Novosphingobium</taxon>
    </lineage>
</organism>
<keyword evidence="4" id="KW-1185">Reference proteome</keyword>
<reference evidence="3" key="1">
    <citation type="submission" date="2022-09" db="EMBL/GenBank/DDBJ databases">
        <title>Novosphingobium sp. Nov., a polycyclic aromatic hydrocarbon-degrading bacterium isolated form mangrove sediments in HongKong.</title>
        <authorList>
            <person name="Hu Z."/>
        </authorList>
    </citation>
    <scope>NUCLEOTIDE SEQUENCE</scope>
    <source>
        <strain evidence="3">HK4-1</strain>
    </source>
</reference>
<feature type="compositionally biased region" description="Basic and acidic residues" evidence="1">
    <location>
        <begin position="141"/>
        <end position="153"/>
    </location>
</feature>
<proteinExistence type="predicted"/>
<dbReference type="EMBL" id="JANZXA010000003">
    <property type="protein sequence ID" value="MCT2399168.1"/>
    <property type="molecule type" value="Genomic_DNA"/>
</dbReference>
<evidence type="ECO:0000313" key="3">
    <source>
        <dbReference type="EMBL" id="MCT2399168.1"/>
    </source>
</evidence>
<accession>A0ABT2I2Z4</accession>